<evidence type="ECO:0000256" key="7">
    <source>
        <dbReference type="SAM" id="Phobius"/>
    </source>
</evidence>
<sequence length="546" mass="59109">MSQWFDVLGGLGVFLLGVVIMTDGLKGLAGDALRQTLTRFTRSPYSGAATGAFSTAILQSSSATTVAAVGFVGAGLLTFSQALGIIFGANLGTTITGWLVALVGFKLKLDSVMLPMVLLGVLLHLFGRGRAKSGGLGLAGFGLIFVGISAMQAGMSGLEGQVTPESFPPNTLLGRFQLLLIGVVITLITQSSSAGVAAALTAVHTGTISFEQAAAMVIGMDVGTTATALFATLGGAPETRRTGYSHVVYNLITGLGAFFLLIPYVWVWQNLAPGVIYTQSEIALVAFHTSFNALGVLLILPFTGAFSRLMFRLVPERQSGLVLQLDRHLIKEPVIALENLRVNLNQIAAAQFQFGHDLLRDKEAANPERLQEIKQAIEQNQRYLDEIHTRPDSKREWSWLLAEMHAVDHMQRLNYRLQETQRAQSWRNSADLNALGHELELGFAALVNGVSENGAWSNIAERASSVAQHCRDFAQQGRELVMAKIARGDEDTVQGDTLLESSRWLHRVAGHCWRVSHYLSEAEMLSQSEKMSPAEKMPIEPDKVPN</sequence>
<dbReference type="Pfam" id="PF02690">
    <property type="entry name" value="Na_Pi_cotrans"/>
    <property type="match status" value="2"/>
</dbReference>
<feature type="transmembrane region" description="Helical" evidence="7">
    <location>
        <begin position="178"/>
        <end position="201"/>
    </location>
</feature>
<evidence type="ECO:0000256" key="2">
    <source>
        <dbReference type="ARBA" id="ARBA00022475"/>
    </source>
</evidence>
<dbReference type="GO" id="GO:0005886">
    <property type="term" value="C:plasma membrane"/>
    <property type="evidence" value="ECO:0007669"/>
    <property type="project" value="UniProtKB-SubCell"/>
</dbReference>
<feature type="transmembrane region" description="Helical" evidence="7">
    <location>
        <begin position="6"/>
        <end position="25"/>
    </location>
</feature>
<reference evidence="8" key="1">
    <citation type="submission" date="2020-09" db="EMBL/GenBank/DDBJ databases">
        <authorList>
            <person name="Yoon J.-W."/>
        </authorList>
    </citation>
    <scope>NUCLEOTIDE SEQUENCE</scope>
    <source>
        <strain evidence="8">KMU-158</strain>
    </source>
</reference>
<evidence type="ECO:0000256" key="4">
    <source>
        <dbReference type="ARBA" id="ARBA00022989"/>
    </source>
</evidence>
<evidence type="ECO:0000256" key="1">
    <source>
        <dbReference type="ARBA" id="ARBA00004651"/>
    </source>
</evidence>
<dbReference type="Proteomes" id="UP000610558">
    <property type="component" value="Unassembled WGS sequence"/>
</dbReference>
<evidence type="ECO:0000256" key="5">
    <source>
        <dbReference type="ARBA" id="ARBA00023136"/>
    </source>
</evidence>
<dbReference type="InterPro" id="IPR003841">
    <property type="entry name" value="Na/Pi_transpt"/>
</dbReference>
<gene>
    <name evidence="8" type="ORF">IB286_02480</name>
</gene>
<dbReference type="RefSeq" id="WP_190762093.1">
    <property type="nucleotide sequence ID" value="NZ_JACXLD010000001.1"/>
</dbReference>
<organism evidence="8 9">
    <name type="scientific">Spongiibacter pelagi</name>
    <dbReference type="NCBI Taxonomy" id="2760804"/>
    <lineage>
        <taxon>Bacteria</taxon>
        <taxon>Pseudomonadati</taxon>
        <taxon>Pseudomonadota</taxon>
        <taxon>Gammaproteobacteria</taxon>
        <taxon>Cellvibrionales</taxon>
        <taxon>Spongiibacteraceae</taxon>
        <taxon>Spongiibacter</taxon>
    </lineage>
</organism>
<feature type="transmembrane region" description="Helical" evidence="7">
    <location>
        <begin position="282"/>
        <end position="302"/>
    </location>
</feature>
<comment type="caution">
    <text evidence="8">The sequence shown here is derived from an EMBL/GenBank/DDBJ whole genome shotgun (WGS) entry which is preliminary data.</text>
</comment>
<feature type="transmembrane region" description="Helical" evidence="7">
    <location>
        <begin position="82"/>
        <end position="105"/>
    </location>
</feature>
<evidence type="ECO:0000256" key="6">
    <source>
        <dbReference type="SAM" id="MobiDB-lite"/>
    </source>
</evidence>
<feature type="transmembrane region" description="Helical" evidence="7">
    <location>
        <begin position="213"/>
        <end position="235"/>
    </location>
</feature>
<keyword evidence="9" id="KW-1185">Reference proteome</keyword>
<feature type="transmembrane region" description="Helical" evidence="7">
    <location>
        <begin position="112"/>
        <end position="129"/>
    </location>
</feature>
<keyword evidence="2" id="KW-1003">Cell membrane</keyword>
<protein>
    <submittedName>
        <fullName evidence="8">Na/Pi cotransporter family protein</fullName>
    </submittedName>
</protein>
<keyword evidence="5 7" id="KW-0472">Membrane</keyword>
<feature type="transmembrane region" description="Helical" evidence="7">
    <location>
        <begin position="247"/>
        <end position="267"/>
    </location>
</feature>
<dbReference type="NCBIfam" id="NF037997">
    <property type="entry name" value="Na_Pi_symport"/>
    <property type="match status" value="1"/>
</dbReference>
<evidence type="ECO:0000256" key="3">
    <source>
        <dbReference type="ARBA" id="ARBA00022692"/>
    </source>
</evidence>
<dbReference type="PANTHER" id="PTHR10010:SF46">
    <property type="entry name" value="SODIUM-DEPENDENT PHOSPHATE TRANSPORT PROTEIN 2B"/>
    <property type="match status" value="1"/>
</dbReference>
<comment type="subcellular location">
    <subcellularLocation>
        <location evidence="1">Cell membrane</location>
        <topology evidence="1">Multi-pass membrane protein</topology>
    </subcellularLocation>
</comment>
<dbReference type="PANTHER" id="PTHR10010">
    <property type="entry name" value="SOLUTE CARRIER FAMILY 34 SODIUM PHOSPHATE , MEMBER 2-RELATED"/>
    <property type="match status" value="1"/>
</dbReference>
<feature type="region of interest" description="Disordered" evidence="6">
    <location>
        <begin position="527"/>
        <end position="546"/>
    </location>
</feature>
<feature type="transmembrane region" description="Helical" evidence="7">
    <location>
        <begin position="45"/>
        <end position="76"/>
    </location>
</feature>
<keyword evidence="3 7" id="KW-0812">Transmembrane</keyword>
<dbReference type="GO" id="GO:0005436">
    <property type="term" value="F:sodium:phosphate symporter activity"/>
    <property type="evidence" value="ECO:0007669"/>
    <property type="project" value="InterPro"/>
</dbReference>
<proteinExistence type="predicted"/>
<dbReference type="AlphaFoldDB" id="A0A927C0D3"/>
<keyword evidence="4 7" id="KW-1133">Transmembrane helix</keyword>
<evidence type="ECO:0000313" key="8">
    <source>
        <dbReference type="EMBL" id="MBD2857858.1"/>
    </source>
</evidence>
<name>A0A927C0D3_9GAMM</name>
<dbReference type="EMBL" id="JACXLD010000001">
    <property type="protein sequence ID" value="MBD2857858.1"/>
    <property type="molecule type" value="Genomic_DNA"/>
</dbReference>
<feature type="transmembrane region" description="Helical" evidence="7">
    <location>
        <begin position="135"/>
        <end position="158"/>
    </location>
</feature>
<feature type="compositionally biased region" description="Basic and acidic residues" evidence="6">
    <location>
        <begin position="537"/>
        <end position="546"/>
    </location>
</feature>
<evidence type="ECO:0000313" key="9">
    <source>
        <dbReference type="Proteomes" id="UP000610558"/>
    </source>
</evidence>
<dbReference type="GO" id="GO:0044341">
    <property type="term" value="P:sodium-dependent phosphate transport"/>
    <property type="evidence" value="ECO:0007669"/>
    <property type="project" value="InterPro"/>
</dbReference>
<accession>A0A927C0D3</accession>